<organism evidence="2 3">
    <name type="scientific">Goodea atripinnis</name>
    <dbReference type="NCBI Taxonomy" id="208336"/>
    <lineage>
        <taxon>Eukaryota</taxon>
        <taxon>Metazoa</taxon>
        <taxon>Chordata</taxon>
        <taxon>Craniata</taxon>
        <taxon>Vertebrata</taxon>
        <taxon>Euteleostomi</taxon>
        <taxon>Actinopterygii</taxon>
        <taxon>Neopterygii</taxon>
        <taxon>Teleostei</taxon>
        <taxon>Neoteleostei</taxon>
        <taxon>Acanthomorphata</taxon>
        <taxon>Ovalentaria</taxon>
        <taxon>Atherinomorphae</taxon>
        <taxon>Cyprinodontiformes</taxon>
        <taxon>Goodeidae</taxon>
        <taxon>Goodea</taxon>
    </lineage>
</organism>
<dbReference type="Gene3D" id="3.40.50.300">
    <property type="entry name" value="P-loop containing nucleotide triphosphate hydrolases"/>
    <property type="match status" value="1"/>
</dbReference>
<reference evidence="2 3" key="1">
    <citation type="submission" date="2021-06" db="EMBL/GenBank/DDBJ databases">
        <authorList>
            <person name="Palmer J.M."/>
        </authorList>
    </citation>
    <scope>NUCLEOTIDE SEQUENCE [LARGE SCALE GENOMIC DNA]</scope>
    <source>
        <strain evidence="2 3">GA_2019</strain>
        <tissue evidence="2">Muscle</tissue>
    </source>
</reference>
<name>A0ABV0NJP4_9TELE</name>
<evidence type="ECO:0000313" key="2">
    <source>
        <dbReference type="EMBL" id="MEQ2171618.1"/>
    </source>
</evidence>
<feature type="domain" description="Dynein heavy chain ATP-binding dynein motor region" evidence="1">
    <location>
        <begin position="3"/>
        <end position="41"/>
    </location>
</feature>
<dbReference type="InterPro" id="IPR035706">
    <property type="entry name" value="AAA_9"/>
</dbReference>
<dbReference type="Gene3D" id="1.20.920.20">
    <property type="match status" value="1"/>
</dbReference>
<evidence type="ECO:0000259" key="1">
    <source>
        <dbReference type="Pfam" id="PF12781"/>
    </source>
</evidence>
<accession>A0ABV0NJP4</accession>
<dbReference type="PANTHER" id="PTHR22878">
    <property type="entry name" value="DYNEIN HEAVY CHAIN 6, AXONEMAL-LIKE-RELATED"/>
    <property type="match status" value="1"/>
</dbReference>
<keyword evidence="3" id="KW-1185">Reference proteome</keyword>
<dbReference type="PANTHER" id="PTHR22878:SF70">
    <property type="entry name" value="DYNEIN HEAVY CHAIN 2, AXONEMAL"/>
    <property type="match status" value="1"/>
</dbReference>
<dbReference type="Proteomes" id="UP001476798">
    <property type="component" value="Unassembled WGS sequence"/>
</dbReference>
<feature type="domain" description="Dynein heavy chain ATP-binding dynein motor region" evidence="1">
    <location>
        <begin position="76"/>
        <end position="121"/>
    </location>
</feature>
<proteinExistence type="predicted"/>
<dbReference type="InterPro" id="IPR027417">
    <property type="entry name" value="P-loop_NTPase"/>
</dbReference>
<protein>
    <recommendedName>
        <fullName evidence="1">Dynein heavy chain ATP-binding dynein motor region domain-containing protein</fullName>
    </recommendedName>
</protein>
<evidence type="ECO:0000313" key="3">
    <source>
        <dbReference type="Proteomes" id="UP001476798"/>
    </source>
</evidence>
<dbReference type="Pfam" id="PF12781">
    <property type="entry name" value="AAA_9"/>
    <property type="match status" value="2"/>
</dbReference>
<dbReference type="InterPro" id="IPR026983">
    <property type="entry name" value="DHC"/>
</dbReference>
<comment type="caution">
    <text evidence="2">The sequence shown here is derived from an EMBL/GenBank/DDBJ whole genome shotgun (WGS) entry which is preliminary data.</text>
</comment>
<sequence>MPDYLRVLENAIQFGNPVLLQNVQEELDPFLNPVLNKSLTCIGLTHMHTLFVKLNLFKCQICDCFLVSPFPRRKAVGLEAQLLGIVVRKERPELEQQKESLVISIAAGKKGLQDLEDEILKFVPPTLSLNFLRLCTEDKSLSDIKA</sequence>
<gene>
    <name evidence="2" type="ORF">GOODEAATRI_012704</name>
</gene>
<dbReference type="EMBL" id="JAHRIO010040805">
    <property type="protein sequence ID" value="MEQ2171618.1"/>
    <property type="molecule type" value="Genomic_DNA"/>
</dbReference>